<comment type="caution">
    <text evidence="1">The sequence shown here is derived from an EMBL/GenBank/DDBJ whole genome shotgun (WGS) entry which is preliminary data.</text>
</comment>
<name>A0ACB8DC83_DERSI</name>
<evidence type="ECO:0000313" key="1">
    <source>
        <dbReference type="EMBL" id="KAH7965650.1"/>
    </source>
</evidence>
<organism evidence="1 2">
    <name type="scientific">Dermacentor silvarum</name>
    <name type="common">Tick</name>
    <dbReference type="NCBI Taxonomy" id="543639"/>
    <lineage>
        <taxon>Eukaryota</taxon>
        <taxon>Metazoa</taxon>
        <taxon>Ecdysozoa</taxon>
        <taxon>Arthropoda</taxon>
        <taxon>Chelicerata</taxon>
        <taxon>Arachnida</taxon>
        <taxon>Acari</taxon>
        <taxon>Parasitiformes</taxon>
        <taxon>Ixodida</taxon>
        <taxon>Ixodoidea</taxon>
        <taxon>Ixodidae</taxon>
        <taxon>Rhipicephalinae</taxon>
        <taxon>Dermacentor</taxon>
    </lineage>
</organism>
<dbReference type="EMBL" id="CM023471">
    <property type="protein sequence ID" value="KAH7965650.1"/>
    <property type="molecule type" value="Genomic_DNA"/>
</dbReference>
<proteinExistence type="predicted"/>
<sequence length="87" mass="10024">MQLRLANERLVTQDGRRMSVIALSFTLKSVSQLAEKLLDADLCKYICTRNLNQDLLGMYFSCIRQRGGWNNNPSAAQFRPAYRQTRP</sequence>
<gene>
    <name evidence="1" type="ORF">HPB49_009330</name>
</gene>
<dbReference type="Proteomes" id="UP000821865">
    <property type="component" value="Chromosome 2"/>
</dbReference>
<reference evidence="1" key="1">
    <citation type="submission" date="2020-05" db="EMBL/GenBank/DDBJ databases">
        <title>Large-scale comparative analyses of tick genomes elucidate their genetic diversity and vector capacities.</title>
        <authorList>
            <person name="Jia N."/>
            <person name="Wang J."/>
            <person name="Shi W."/>
            <person name="Du L."/>
            <person name="Sun Y."/>
            <person name="Zhan W."/>
            <person name="Jiang J."/>
            <person name="Wang Q."/>
            <person name="Zhang B."/>
            <person name="Ji P."/>
            <person name="Sakyi L.B."/>
            <person name="Cui X."/>
            <person name="Yuan T."/>
            <person name="Jiang B."/>
            <person name="Yang W."/>
            <person name="Lam T.T.-Y."/>
            <person name="Chang Q."/>
            <person name="Ding S."/>
            <person name="Wang X."/>
            <person name="Zhu J."/>
            <person name="Ruan X."/>
            <person name="Zhao L."/>
            <person name="Wei J."/>
            <person name="Que T."/>
            <person name="Du C."/>
            <person name="Cheng J."/>
            <person name="Dai P."/>
            <person name="Han X."/>
            <person name="Huang E."/>
            <person name="Gao Y."/>
            <person name="Liu J."/>
            <person name="Shao H."/>
            <person name="Ye R."/>
            <person name="Li L."/>
            <person name="Wei W."/>
            <person name="Wang X."/>
            <person name="Wang C."/>
            <person name="Yang T."/>
            <person name="Huo Q."/>
            <person name="Li W."/>
            <person name="Guo W."/>
            <person name="Chen H."/>
            <person name="Zhou L."/>
            <person name="Ni X."/>
            <person name="Tian J."/>
            <person name="Zhou Y."/>
            <person name="Sheng Y."/>
            <person name="Liu T."/>
            <person name="Pan Y."/>
            <person name="Xia L."/>
            <person name="Li J."/>
            <person name="Zhao F."/>
            <person name="Cao W."/>
        </authorList>
    </citation>
    <scope>NUCLEOTIDE SEQUENCE</scope>
    <source>
        <strain evidence="1">Dsil-2018</strain>
    </source>
</reference>
<protein>
    <submittedName>
        <fullName evidence="1">Uncharacterized protein</fullName>
    </submittedName>
</protein>
<evidence type="ECO:0000313" key="2">
    <source>
        <dbReference type="Proteomes" id="UP000821865"/>
    </source>
</evidence>
<accession>A0ACB8DC83</accession>
<keyword evidence="2" id="KW-1185">Reference proteome</keyword>